<organism evidence="2 3">
    <name type="scientific">Bacillus cereus</name>
    <dbReference type="NCBI Taxonomy" id="1396"/>
    <lineage>
        <taxon>Bacteria</taxon>
        <taxon>Bacillati</taxon>
        <taxon>Bacillota</taxon>
        <taxon>Bacilli</taxon>
        <taxon>Bacillales</taxon>
        <taxon>Bacillaceae</taxon>
        <taxon>Bacillus</taxon>
        <taxon>Bacillus cereus group</taxon>
    </lineage>
</organism>
<name>A0A2B9E089_BACCE</name>
<feature type="region of interest" description="Disordered" evidence="1">
    <location>
        <begin position="263"/>
        <end position="313"/>
    </location>
</feature>
<reference evidence="2 3" key="1">
    <citation type="submission" date="2017-09" db="EMBL/GenBank/DDBJ databases">
        <title>Large-scale bioinformatics analysis of Bacillus genomes uncovers conserved roles of natural products in bacterial physiology.</title>
        <authorList>
            <consortium name="Agbiome Team Llc"/>
            <person name="Bleich R.M."/>
            <person name="Grubbs K.J."/>
            <person name="Santa Maria K.C."/>
            <person name="Allen S.E."/>
            <person name="Farag S."/>
            <person name="Shank E.A."/>
            <person name="Bowers A."/>
        </authorList>
    </citation>
    <scope>NUCLEOTIDE SEQUENCE [LARGE SCALE GENOMIC DNA]</scope>
    <source>
        <strain evidence="2 3">AFS053130</strain>
    </source>
</reference>
<sequence length="313" mass="35551">MVRIYPDFDEMVWEAAQKWAAANGLLFQKSSYADPVDNTDTISLNVKFTDIGCPEECVELEKIRISQAFSNNTEQKQKETFENITYVENHFTWENEYQFVLPGQSFLTIPRLPMSAHEDIHPGFLVNLFGMNQQFHTKLRERRPLRADVFVEPSSSATVQLKVEKQHISQPYQIELSIQGSIIVTAQDRQEQSKEYYVRLTELMPFFCSHKNLSWEGQALVFREKGKFTGILSRAIHAYVTQTCYNGGKTLEYEIPLLGPASERESVSAQQPMPARRLSDEASSTLPSISSNPAAYSQQPMTTTSTSCGCASY</sequence>
<evidence type="ECO:0000313" key="2">
    <source>
        <dbReference type="EMBL" id="PGM93662.1"/>
    </source>
</evidence>
<protein>
    <submittedName>
        <fullName evidence="2">Uncharacterized protein</fullName>
    </submittedName>
</protein>
<dbReference type="Proteomes" id="UP000222054">
    <property type="component" value="Unassembled WGS sequence"/>
</dbReference>
<accession>A0A2B9E089</accession>
<feature type="non-terminal residue" evidence="2">
    <location>
        <position position="313"/>
    </location>
</feature>
<dbReference type="EMBL" id="NUHO01000045">
    <property type="protein sequence ID" value="PGM93662.1"/>
    <property type="molecule type" value="Genomic_DNA"/>
</dbReference>
<feature type="compositionally biased region" description="Polar residues" evidence="1">
    <location>
        <begin position="281"/>
        <end position="313"/>
    </location>
</feature>
<evidence type="ECO:0000313" key="3">
    <source>
        <dbReference type="Proteomes" id="UP000222054"/>
    </source>
</evidence>
<dbReference type="AlphaFoldDB" id="A0A2B9E089"/>
<proteinExistence type="predicted"/>
<dbReference type="RefSeq" id="WP_142344653.1">
    <property type="nucleotide sequence ID" value="NZ_NUHO01000045.1"/>
</dbReference>
<gene>
    <name evidence="2" type="ORF">CN958_12445</name>
</gene>
<comment type="caution">
    <text evidence="2">The sequence shown here is derived from an EMBL/GenBank/DDBJ whole genome shotgun (WGS) entry which is preliminary data.</text>
</comment>
<dbReference type="SUPFAM" id="SSF56973">
    <property type="entry name" value="Aerolisin/ETX pore-forming domain"/>
    <property type="match status" value="1"/>
</dbReference>
<evidence type="ECO:0000256" key="1">
    <source>
        <dbReference type="SAM" id="MobiDB-lite"/>
    </source>
</evidence>